<protein>
    <submittedName>
        <fullName evidence="2">Uncharacterized protein</fullName>
    </submittedName>
</protein>
<dbReference type="Proteomes" id="UP000636110">
    <property type="component" value="Unassembled WGS sequence"/>
</dbReference>
<evidence type="ECO:0000313" key="3">
    <source>
        <dbReference type="Proteomes" id="UP000636110"/>
    </source>
</evidence>
<gene>
    <name evidence="2" type="ORF">GM920_14535</name>
</gene>
<accession>A0ABR6EY66</accession>
<proteinExistence type="predicted"/>
<dbReference type="EMBL" id="WNXC01000005">
    <property type="protein sequence ID" value="MBB2150116.1"/>
    <property type="molecule type" value="Genomic_DNA"/>
</dbReference>
<evidence type="ECO:0000313" key="2">
    <source>
        <dbReference type="EMBL" id="MBB2150116.1"/>
    </source>
</evidence>
<keyword evidence="1" id="KW-0732">Signal</keyword>
<sequence>MQIKQKRRDYWIRCAMVAMGFVLFAPKQGAAQFVGNPLIPVPGSVIIYTNDAKGGHHQVATLADRDKLSPLRRQPGMLCTVMDDGTGKTKTYQLICADVPVELENNANWVLFSAGAGAAGNNLIYGAGLPMAATGKTGDFYVNTTDQTLFGPKKEDATWPALLLQGSPNGAAGGALTGTYPNPSIAEKAITVAHIKSDAADQVMVSGADGTVTWVDKATLGGGGGSVGAFNGNRPITGDFYKDVNPGTNDLAKWIEAVFYPSLGPSASLTSNPSGTKEMGPAGNTPVVLNWTAGRAKETAEITSIIVEGQEVFSASPTPGGTVTGTVNVSVSVAGTANQSKSFKLTVKTADNKTAEATAALNFQWKRYYGFATGGEDGESFVPTDAQILSLAHNEFGSGAAVSNKAASPSGRQKLVIAYPSSWGGSKIVVGILDSTGAFERTTRSFRNALGGVIDYVIYVQRDNTAAPLTFTIQ</sequence>
<name>A0ABR6EY66_9SPHI</name>
<keyword evidence="3" id="KW-1185">Reference proteome</keyword>
<organism evidence="2 3">
    <name type="scientific">Pedobacter gandavensis</name>
    <dbReference type="NCBI Taxonomy" id="2679963"/>
    <lineage>
        <taxon>Bacteria</taxon>
        <taxon>Pseudomonadati</taxon>
        <taxon>Bacteroidota</taxon>
        <taxon>Sphingobacteriia</taxon>
        <taxon>Sphingobacteriales</taxon>
        <taxon>Sphingobacteriaceae</taxon>
        <taxon>Pedobacter</taxon>
    </lineage>
</organism>
<comment type="caution">
    <text evidence="2">The sequence shown here is derived from an EMBL/GenBank/DDBJ whole genome shotgun (WGS) entry which is preliminary data.</text>
</comment>
<evidence type="ECO:0000256" key="1">
    <source>
        <dbReference type="SAM" id="SignalP"/>
    </source>
</evidence>
<feature type="signal peptide" evidence="1">
    <location>
        <begin position="1"/>
        <end position="30"/>
    </location>
</feature>
<reference evidence="2 3" key="1">
    <citation type="submission" date="2019-11" db="EMBL/GenBank/DDBJ databases">
        <title>Description of Pedobacter sp. LMG 31462T.</title>
        <authorList>
            <person name="Carlier A."/>
            <person name="Qi S."/>
            <person name="Vandamme P."/>
        </authorList>
    </citation>
    <scope>NUCLEOTIDE SEQUENCE [LARGE SCALE GENOMIC DNA]</scope>
    <source>
        <strain evidence="2 3">LMG 31462</strain>
    </source>
</reference>
<dbReference type="RefSeq" id="WP_182958681.1">
    <property type="nucleotide sequence ID" value="NZ_WNXC01000005.1"/>
</dbReference>
<feature type="chain" id="PRO_5045753491" evidence="1">
    <location>
        <begin position="31"/>
        <end position="474"/>
    </location>
</feature>